<dbReference type="RefSeq" id="WP_188541546.1">
    <property type="nucleotide sequence ID" value="NZ_BMFT01000003.1"/>
</dbReference>
<protein>
    <recommendedName>
        <fullName evidence="3">HEAT repeat-containing protein</fullName>
    </recommendedName>
</protein>
<dbReference type="Proteomes" id="UP000659344">
    <property type="component" value="Unassembled WGS sequence"/>
</dbReference>
<dbReference type="EMBL" id="BMFT01000003">
    <property type="protein sequence ID" value="GGH33665.1"/>
    <property type="molecule type" value="Genomic_DNA"/>
</dbReference>
<dbReference type="SUPFAM" id="SSF48371">
    <property type="entry name" value="ARM repeat"/>
    <property type="match status" value="1"/>
</dbReference>
<evidence type="ECO:0000313" key="1">
    <source>
        <dbReference type="EMBL" id="GGH33665.1"/>
    </source>
</evidence>
<sequence length="247" mass="28435">MSQMEEYKKDLLSLVEWEPYLMLHSGLPGPRANLTLLYTVVKMGNKEHFQRFLNFQQGNMSGDSPNDFIVMCGVVGLGKLLAQGQAEVLVHLKQYAADSRWRIRESVAMALQIYGEHHMDQLLSEMMLWSSDGLLVQRAVAAALCEPKLLKDKGHAEQLFVILNRLTSSLLVEENRNQEGSLVLKKALGYCWSVAIAAYPTEGKVEFEQWINYDNKDIRWMLKENLSKNRLHKLDMEWVEWCKDKMA</sequence>
<reference evidence="2" key="1">
    <citation type="journal article" date="2019" name="Int. J. Syst. Evol. Microbiol.">
        <title>The Global Catalogue of Microorganisms (GCM) 10K type strain sequencing project: providing services to taxonomists for standard genome sequencing and annotation.</title>
        <authorList>
            <consortium name="The Broad Institute Genomics Platform"/>
            <consortium name="The Broad Institute Genome Sequencing Center for Infectious Disease"/>
            <person name="Wu L."/>
            <person name="Ma J."/>
        </authorList>
    </citation>
    <scope>NUCLEOTIDE SEQUENCE [LARGE SCALE GENOMIC DNA]</scope>
    <source>
        <strain evidence="2">CGMCC 1.12769</strain>
    </source>
</reference>
<name>A0ABQ1YRD7_9BACL</name>
<accession>A0ABQ1YRD7</accession>
<evidence type="ECO:0008006" key="3">
    <source>
        <dbReference type="Google" id="ProtNLM"/>
    </source>
</evidence>
<gene>
    <name evidence="1" type="ORF">GCM10008013_38920</name>
</gene>
<organism evidence="1 2">
    <name type="scientific">Paenibacillus segetis</name>
    <dbReference type="NCBI Taxonomy" id="1325360"/>
    <lineage>
        <taxon>Bacteria</taxon>
        <taxon>Bacillati</taxon>
        <taxon>Bacillota</taxon>
        <taxon>Bacilli</taxon>
        <taxon>Bacillales</taxon>
        <taxon>Paenibacillaceae</taxon>
        <taxon>Paenibacillus</taxon>
    </lineage>
</organism>
<proteinExistence type="predicted"/>
<comment type="caution">
    <text evidence="1">The sequence shown here is derived from an EMBL/GenBank/DDBJ whole genome shotgun (WGS) entry which is preliminary data.</text>
</comment>
<evidence type="ECO:0000313" key="2">
    <source>
        <dbReference type="Proteomes" id="UP000659344"/>
    </source>
</evidence>
<keyword evidence="2" id="KW-1185">Reference proteome</keyword>
<dbReference type="InterPro" id="IPR016024">
    <property type="entry name" value="ARM-type_fold"/>
</dbReference>